<evidence type="ECO:0000313" key="2">
    <source>
        <dbReference type="EMBL" id="TXE06222.1"/>
    </source>
</evidence>
<dbReference type="InterPro" id="IPR010496">
    <property type="entry name" value="AL/BT2_dom"/>
</dbReference>
<evidence type="ECO:0000259" key="1">
    <source>
        <dbReference type="Pfam" id="PF06439"/>
    </source>
</evidence>
<dbReference type="OrthoDB" id="9787527at2"/>
<protein>
    <submittedName>
        <fullName evidence="2">DUF1080 domain-containing protein</fullName>
    </submittedName>
</protein>
<evidence type="ECO:0000313" key="3">
    <source>
        <dbReference type="Proteomes" id="UP000321790"/>
    </source>
</evidence>
<name>A0A5C7AKC4_9FLAO</name>
<comment type="caution">
    <text evidence="2">The sequence shown here is derived from an EMBL/GenBank/DDBJ whole genome shotgun (WGS) entry which is preliminary data.</text>
</comment>
<dbReference type="AlphaFoldDB" id="A0A5C7AKC4"/>
<dbReference type="Proteomes" id="UP000321790">
    <property type="component" value="Unassembled WGS sequence"/>
</dbReference>
<proteinExistence type="predicted"/>
<gene>
    <name evidence="2" type="ORF">FUA26_14710</name>
</gene>
<organism evidence="2 3">
    <name type="scientific">Seonamhaeicola algicola</name>
    <dbReference type="NCBI Taxonomy" id="1719036"/>
    <lineage>
        <taxon>Bacteria</taxon>
        <taxon>Pseudomonadati</taxon>
        <taxon>Bacteroidota</taxon>
        <taxon>Flavobacteriia</taxon>
        <taxon>Flavobacteriales</taxon>
        <taxon>Flavobacteriaceae</taxon>
    </lineage>
</organism>
<feature type="domain" description="3-keto-alpha-glucoside-1,2-lyase/3-keto-2-hydroxy-glucal hydratase" evidence="1">
    <location>
        <begin position="37"/>
        <end position="267"/>
    </location>
</feature>
<dbReference type="Gene3D" id="2.60.120.560">
    <property type="entry name" value="Exo-inulinase, domain 1"/>
    <property type="match status" value="1"/>
</dbReference>
<accession>A0A5C7AKC4</accession>
<dbReference type="EMBL" id="VOSC01000033">
    <property type="protein sequence ID" value="TXE06222.1"/>
    <property type="molecule type" value="Genomic_DNA"/>
</dbReference>
<keyword evidence="3" id="KW-1185">Reference proteome</keyword>
<dbReference type="GO" id="GO:0016787">
    <property type="term" value="F:hydrolase activity"/>
    <property type="evidence" value="ECO:0007669"/>
    <property type="project" value="InterPro"/>
</dbReference>
<reference evidence="3" key="1">
    <citation type="submission" date="2019-08" db="EMBL/GenBank/DDBJ databases">
        <title>Seonamhaeicola sediminis sp. nov., isolated from marine sediment.</title>
        <authorList>
            <person name="Cao W.R."/>
        </authorList>
    </citation>
    <scope>NUCLEOTIDE SEQUENCE [LARGE SCALE GENOMIC DNA]</scope>
    <source>
        <strain evidence="3">Gy8</strain>
    </source>
</reference>
<dbReference type="RefSeq" id="WP_147137816.1">
    <property type="nucleotide sequence ID" value="NZ_VOSC01000033.1"/>
</dbReference>
<dbReference type="PROSITE" id="PS51257">
    <property type="entry name" value="PROKAR_LIPOPROTEIN"/>
    <property type="match status" value="1"/>
</dbReference>
<sequence length="271" mass="31226">MKLFKIIFILITFISVIACKNNTKKELKTPQQSSAEKWIKLFNGKDLDDWIIKIKGYPAGDNYNNTFIVKNGILKVNYNKYNDTFNNTFGHIYYKKPFSNYRFRMDYRFVDKQLSDGAAWANRNSGIMIHCEDPKKIGLDQNFPVSIEVQLLGGNGVDERTTANLCTPGTNVIMDNELITEHCITSASKTYHGEQWVNIEIEVRNDSIIKHFINGNEVMRYYKPQYGGGNIDYNVAHWKSLEGQPLKSGYISLQSESHPVEFKNIEILELE</sequence>
<dbReference type="Pfam" id="PF06439">
    <property type="entry name" value="3keto-disac_hyd"/>
    <property type="match status" value="1"/>
</dbReference>